<keyword evidence="2" id="KW-1185">Reference proteome</keyword>
<accession>A0AAF0U9V3</accession>
<evidence type="ECO:0000313" key="2">
    <source>
        <dbReference type="Proteomes" id="UP001234989"/>
    </source>
</evidence>
<organism evidence="1 2">
    <name type="scientific">Solanum verrucosum</name>
    <dbReference type="NCBI Taxonomy" id="315347"/>
    <lineage>
        <taxon>Eukaryota</taxon>
        <taxon>Viridiplantae</taxon>
        <taxon>Streptophyta</taxon>
        <taxon>Embryophyta</taxon>
        <taxon>Tracheophyta</taxon>
        <taxon>Spermatophyta</taxon>
        <taxon>Magnoliopsida</taxon>
        <taxon>eudicotyledons</taxon>
        <taxon>Gunneridae</taxon>
        <taxon>Pentapetalae</taxon>
        <taxon>asterids</taxon>
        <taxon>lamiids</taxon>
        <taxon>Solanales</taxon>
        <taxon>Solanaceae</taxon>
        <taxon>Solanoideae</taxon>
        <taxon>Solaneae</taxon>
        <taxon>Solanum</taxon>
    </lineage>
</organism>
<sequence length="19" mass="2055">MRFCLGTNIGSRVSATSRV</sequence>
<dbReference type="Proteomes" id="UP001234989">
    <property type="component" value="Chromosome 8"/>
</dbReference>
<evidence type="ECO:0000313" key="1">
    <source>
        <dbReference type="EMBL" id="WMV42007.1"/>
    </source>
</evidence>
<name>A0AAF0U9V3_SOLVR</name>
<reference evidence="1" key="1">
    <citation type="submission" date="2023-08" db="EMBL/GenBank/DDBJ databases">
        <title>A de novo genome assembly of Solanum verrucosum Schlechtendal, a Mexican diploid species geographically isolated from the other diploid A-genome species in potato relatives.</title>
        <authorList>
            <person name="Hosaka K."/>
        </authorList>
    </citation>
    <scope>NUCLEOTIDE SEQUENCE</scope>
    <source>
        <tissue evidence="1">Young leaves</tissue>
    </source>
</reference>
<protein>
    <submittedName>
        <fullName evidence="1">Uncharacterized protein</fullName>
    </submittedName>
</protein>
<dbReference type="EMBL" id="CP133619">
    <property type="protein sequence ID" value="WMV42007.1"/>
    <property type="molecule type" value="Genomic_DNA"/>
</dbReference>
<dbReference type="AlphaFoldDB" id="A0AAF0U9V3"/>
<gene>
    <name evidence="1" type="ORF">MTR67_035392</name>
</gene>
<proteinExistence type="predicted"/>